<keyword evidence="3" id="KW-1185">Reference proteome</keyword>
<comment type="caution">
    <text evidence="2">The sequence shown here is derived from an EMBL/GenBank/DDBJ whole genome shotgun (WGS) entry which is preliminary data.</text>
</comment>
<dbReference type="InterPro" id="IPR011256">
    <property type="entry name" value="Reg_factor_effector_dom_sf"/>
</dbReference>
<dbReference type="PATRIC" id="fig|797303.5.peg.2871"/>
<protein>
    <submittedName>
        <fullName evidence="2">SOUL heme-binding protein</fullName>
    </submittedName>
</protein>
<evidence type="ECO:0000256" key="1">
    <source>
        <dbReference type="SAM" id="MobiDB-lite"/>
    </source>
</evidence>
<evidence type="ECO:0000313" key="3">
    <source>
        <dbReference type="Proteomes" id="UP000011593"/>
    </source>
</evidence>
<dbReference type="AlphaFoldDB" id="L9YI07"/>
<organism evidence="2 3">
    <name type="scientific">Natrinema pellirubrum (strain DSM 15624 / CIP 106293 / JCM 10476 / NCIMB 786 / 157)</name>
    <dbReference type="NCBI Taxonomy" id="797303"/>
    <lineage>
        <taxon>Archaea</taxon>
        <taxon>Methanobacteriati</taxon>
        <taxon>Methanobacteriota</taxon>
        <taxon>Stenosarchaea group</taxon>
        <taxon>Halobacteria</taxon>
        <taxon>Halobacteriales</taxon>
        <taxon>Natrialbaceae</taxon>
        <taxon>Natrinema</taxon>
    </lineage>
</organism>
<dbReference type="EMBL" id="AOIE01000081">
    <property type="protein sequence ID" value="ELY73142.1"/>
    <property type="molecule type" value="Genomic_DNA"/>
</dbReference>
<dbReference type="InterPro" id="IPR006917">
    <property type="entry name" value="SOUL_heme-bd"/>
</dbReference>
<dbReference type="Gene3D" id="3.20.80.10">
    <property type="entry name" value="Regulatory factor, effector binding domain"/>
    <property type="match status" value="1"/>
</dbReference>
<dbReference type="Pfam" id="PF04832">
    <property type="entry name" value="SOUL"/>
    <property type="match status" value="1"/>
</dbReference>
<name>L9YI07_NATP1</name>
<gene>
    <name evidence="2" type="ORF">C488_14217</name>
</gene>
<feature type="region of interest" description="Disordered" evidence="1">
    <location>
        <begin position="77"/>
        <end position="96"/>
    </location>
</feature>
<evidence type="ECO:0000313" key="2">
    <source>
        <dbReference type="EMBL" id="ELY73142.1"/>
    </source>
</evidence>
<proteinExistence type="predicted"/>
<dbReference type="Proteomes" id="UP000011593">
    <property type="component" value="Unassembled WGS sequence"/>
</dbReference>
<reference evidence="2 3" key="1">
    <citation type="journal article" date="2014" name="PLoS Genet.">
        <title>Phylogenetically driven sequencing of extremely halophilic archaea reveals strategies for static and dynamic osmo-response.</title>
        <authorList>
            <person name="Becker E.A."/>
            <person name="Seitzer P.M."/>
            <person name="Tritt A."/>
            <person name="Larsen D."/>
            <person name="Krusor M."/>
            <person name="Yao A.I."/>
            <person name="Wu D."/>
            <person name="Madern D."/>
            <person name="Eisen J.A."/>
            <person name="Darling A.E."/>
            <person name="Facciotti M.T."/>
        </authorList>
    </citation>
    <scope>NUCLEOTIDE SEQUENCE [LARGE SCALE GENOMIC DNA]</scope>
    <source>
        <strain evidence="2 3">DSM 15624</strain>
    </source>
</reference>
<dbReference type="SUPFAM" id="SSF55136">
    <property type="entry name" value="Probable bacterial effector-binding domain"/>
    <property type="match status" value="1"/>
</dbReference>
<sequence>MPTPTDATVRLVVEPPWMVAVRRFSWYATDERVRRERERLSEEFTRRGLETDGEPALLQYNDPWTPPFMRTNEIEVPVADVPDDRHSGHSQTVARE</sequence>
<accession>L9YI07</accession>